<accession>A0A5C6C5S9</accession>
<evidence type="ECO:0000313" key="3">
    <source>
        <dbReference type="Proteomes" id="UP000319908"/>
    </source>
</evidence>
<sequence>MDPDLQQLLQRWLSDDWDSISDVQQSISPMVRRLREDDSFRESFVEELALLGQLRAVQSSEPRWLQLEDLLGVKAEPGTEGDFETLLMQRIDAAPLEPKSHRFRWMPAVLAATVLLASALVIGAWQIGLNGIGPKAVARQSRETAGDSGAAAIHSQVKSPTDGIAVLSQMVDARWDGPHRPDVGDSLGTGRLLLSSGTVQIEFFAGVRLLVRAPADFELMAADEVWLRAGVASCFVTEMGRGFKITTSNLEVIDLGTAFSIQAGGGQESEVHVLDGAVEIKSGGNTAVELTERKAVRATTVGLEAVTYSPDRFPQTADLRDQLLRQATHAYQRWQRQSEEMDADPDVLLHYTFEEADPSALELTNRVVRKSAATDGVVIGCKWAEGRWPMKHALLYRNVNDRVLFQVPGRFDEVTFMAWVRLDGLTQQNTSLLMTENPARRLRFAPIEDKSIADAMQRLQTSAVKTVRWELTRQQSNVTLSIGHGLQNRADYETVRADSVSTRPDRWGHWACMAVTCDVAKQEIVHYLDGAPIGRGKLKSSEPLLLDFMELGNFGASMEEITKSNGNSIRRFYGAVDELVIARRAMTAAEIKEFWLHGKP</sequence>
<protein>
    <submittedName>
        <fullName evidence="2">FecR protein</fullName>
    </submittedName>
</protein>
<comment type="caution">
    <text evidence="2">The sequence shown here is derived from an EMBL/GenBank/DDBJ whole genome shotgun (WGS) entry which is preliminary data.</text>
</comment>
<keyword evidence="1" id="KW-0472">Membrane</keyword>
<dbReference type="AlphaFoldDB" id="A0A5C6C5S9"/>
<keyword evidence="1" id="KW-0812">Transmembrane</keyword>
<evidence type="ECO:0000256" key="1">
    <source>
        <dbReference type="SAM" id="Phobius"/>
    </source>
</evidence>
<dbReference type="SUPFAM" id="SSF49899">
    <property type="entry name" value="Concanavalin A-like lectins/glucanases"/>
    <property type="match status" value="1"/>
</dbReference>
<dbReference type="Gene3D" id="2.60.120.1440">
    <property type="match status" value="1"/>
</dbReference>
<dbReference type="RefSeq" id="WP_146405772.1">
    <property type="nucleotide sequence ID" value="NZ_SJPU01000001.1"/>
</dbReference>
<dbReference type="Proteomes" id="UP000319908">
    <property type="component" value="Unassembled WGS sequence"/>
</dbReference>
<dbReference type="InterPro" id="IPR012373">
    <property type="entry name" value="Ferrdict_sens_TM"/>
</dbReference>
<feature type="transmembrane region" description="Helical" evidence="1">
    <location>
        <begin position="105"/>
        <end position="125"/>
    </location>
</feature>
<dbReference type="OrthoDB" id="292867at2"/>
<dbReference type="PANTHER" id="PTHR30273:SF2">
    <property type="entry name" value="PROTEIN FECR"/>
    <property type="match status" value="1"/>
</dbReference>
<keyword evidence="1" id="KW-1133">Transmembrane helix</keyword>
<dbReference type="InterPro" id="IPR013320">
    <property type="entry name" value="ConA-like_dom_sf"/>
</dbReference>
<dbReference type="Gene3D" id="2.60.120.200">
    <property type="match status" value="1"/>
</dbReference>
<gene>
    <name evidence="2" type="ORF">Poly21_09620</name>
</gene>
<dbReference type="GO" id="GO:0016989">
    <property type="term" value="F:sigma factor antagonist activity"/>
    <property type="evidence" value="ECO:0007669"/>
    <property type="project" value="TreeGrafter"/>
</dbReference>
<name>A0A5C6C5S9_9BACT</name>
<organism evidence="2 3">
    <name type="scientific">Allorhodopirellula heiligendammensis</name>
    <dbReference type="NCBI Taxonomy" id="2714739"/>
    <lineage>
        <taxon>Bacteria</taxon>
        <taxon>Pseudomonadati</taxon>
        <taxon>Planctomycetota</taxon>
        <taxon>Planctomycetia</taxon>
        <taxon>Pirellulales</taxon>
        <taxon>Pirellulaceae</taxon>
        <taxon>Allorhodopirellula</taxon>
    </lineage>
</organism>
<keyword evidence="3" id="KW-1185">Reference proteome</keyword>
<reference evidence="2 3" key="1">
    <citation type="journal article" date="2020" name="Antonie Van Leeuwenhoek">
        <title>Rhodopirellula heiligendammensis sp. nov., Rhodopirellula pilleata sp. nov., and Rhodopirellula solitaria sp. nov. isolated from natural or artificial marine surfaces in Northern Germany and California, USA, and emended description of the genus Rhodopirellula.</title>
        <authorList>
            <person name="Kallscheuer N."/>
            <person name="Wiegand S."/>
            <person name="Jogler M."/>
            <person name="Boedeker C."/>
            <person name="Peeters S.H."/>
            <person name="Rast P."/>
            <person name="Heuer A."/>
            <person name="Jetten M.S.M."/>
            <person name="Rohde M."/>
            <person name="Jogler C."/>
        </authorList>
    </citation>
    <scope>NUCLEOTIDE SEQUENCE [LARGE SCALE GENOMIC DNA]</scope>
    <source>
        <strain evidence="2 3">Poly21</strain>
    </source>
</reference>
<dbReference type="PANTHER" id="PTHR30273">
    <property type="entry name" value="PERIPLASMIC SIGNAL SENSOR AND SIGMA FACTOR ACTIVATOR FECR-RELATED"/>
    <property type="match status" value="1"/>
</dbReference>
<proteinExistence type="predicted"/>
<evidence type="ECO:0000313" key="2">
    <source>
        <dbReference type="EMBL" id="TWU18796.1"/>
    </source>
</evidence>
<dbReference type="Pfam" id="PF13385">
    <property type="entry name" value="Laminin_G_3"/>
    <property type="match status" value="1"/>
</dbReference>
<dbReference type="EMBL" id="SJPU01000001">
    <property type="protein sequence ID" value="TWU18796.1"/>
    <property type="molecule type" value="Genomic_DNA"/>
</dbReference>